<gene>
    <name evidence="9" type="ORF">GOP47_0015303</name>
</gene>
<keyword evidence="10" id="KW-1185">Reference proteome</keyword>
<feature type="domain" description="AP2/ERF" evidence="8">
    <location>
        <begin position="594"/>
        <end position="652"/>
    </location>
</feature>
<evidence type="ECO:0000256" key="3">
    <source>
        <dbReference type="ARBA" id="ARBA00023015"/>
    </source>
</evidence>
<protein>
    <recommendedName>
        <fullName evidence="8">AP2/ERF domain-containing protein</fullName>
    </recommendedName>
</protein>
<dbReference type="CDD" id="cd00018">
    <property type="entry name" value="AP2"/>
    <property type="match status" value="2"/>
</dbReference>
<dbReference type="Pfam" id="PF00847">
    <property type="entry name" value="AP2"/>
    <property type="match status" value="2"/>
</dbReference>
<name>A0A9D4UJS1_ADICA</name>
<proteinExistence type="predicted"/>
<dbReference type="PANTHER" id="PTHR32467">
    <property type="entry name" value="AP2-LIKE ETHYLENE-RESPONSIVE TRANSCRIPTION FACTOR"/>
    <property type="match status" value="1"/>
</dbReference>
<comment type="subcellular location">
    <subcellularLocation>
        <location evidence="1">Nucleus</location>
    </subcellularLocation>
</comment>
<dbReference type="InterPro" id="IPR016177">
    <property type="entry name" value="DNA-bd_dom_sf"/>
</dbReference>
<feature type="region of interest" description="Disordered" evidence="7">
    <location>
        <begin position="444"/>
        <end position="486"/>
    </location>
</feature>
<dbReference type="FunFam" id="3.30.730.10:FF:000002">
    <property type="entry name" value="AP2-like ethylene-responsive transcription factor"/>
    <property type="match status" value="1"/>
</dbReference>
<dbReference type="Proteomes" id="UP000886520">
    <property type="component" value="Chromosome 15"/>
</dbReference>
<feature type="compositionally biased region" description="Polar residues" evidence="7">
    <location>
        <begin position="444"/>
        <end position="458"/>
    </location>
</feature>
<sequence length="1024" mass="110873">MQGTTTAAAPSIDSKWFGFSLANKFNSHYSTPSAMDLSCSDPLADHITATSPSRPACTAPFAANTAPAHALHTFPSFINRALRSSHVQKYQDNQQPSASSPLHDSSNASCPTTATSSTTNSSCTAAPAGAAPPPPAAAPAASHMDHVLLPPHHSLCGIVQSALAVGTLHNMDPSALDWSHMRDLDGHYTRSIMQEDADHNPATATSFVALPHGCIGSTEDDNAAAQPRAVKLENFLSHYNMKENPLQLDSESSMFCNSTTTTLEQHQCATSTGVQSFKSFDMFNGSYSPASLQDEGRLHQQDTVHPVLANPNHSMPYPSDRFLSSALAYNGAGSTCTSKGSTFITPSSNDNHSNIMSNSTLSSDLGLQSNNSNLLGFSLMNSASWLKTQNFSSREDDMIKSDAMDGTMKENSFAMVPLFDPSQLTLSMTPMTSNVITQPNNATSATTLALQESSSTTTDSKRQSPDPAPSANAVAESTPRKSIESFGQRTSIYRGVTKHRWTGRFEAHLWDNSCRREGQTRKGRQVYLGGYDKEEKAARAYDLAALKYWGPTTTINFQLEDYEKELEEMKNMTRQEFVASLRRKSSGFSRGASIYRGVTRHHQHGRWQARIGRVAGNKDLYLGTFGTQEEAAEAYDIAAIKFRGVNAVTNFDMSRYDIAKICSSTSLPITTLAKRMLKDINCTSPPITCNNILATDATTSSYFAHHHVPSALHHLDYFNGANAAADHNHLMFSLMQGSSNYSNLTANHHVNFATNQGAPINSHANDHTVSESISRSAQDWRLLLGYPRQEEANTIATDWSCSTSTKQTDTSYHGQLLHKCTDVGGNDEELEVDEKQQQDCQSTGSGLQLHHDVQMHNLLSSLDQQNPSSNTQHSATLGFGSNSFIDPAVRLHEGTAGMSNMGRSCAYEHLVHPAYDTTNMQAHAANESSMMGTFVGASAEAQRYDRHHNGAGTPPTSLVRSNYIGSCVQDDSNIVTASSSVNPASSLASSINSWVSGPYANSSSALKPTQFAVCPTPVFASWDQ</sequence>
<accession>A0A9D4UJS1</accession>
<organism evidence="9 10">
    <name type="scientific">Adiantum capillus-veneris</name>
    <name type="common">Maidenhair fern</name>
    <dbReference type="NCBI Taxonomy" id="13818"/>
    <lineage>
        <taxon>Eukaryota</taxon>
        <taxon>Viridiplantae</taxon>
        <taxon>Streptophyta</taxon>
        <taxon>Embryophyta</taxon>
        <taxon>Tracheophyta</taxon>
        <taxon>Polypodiopsida</taxon>
        <taxon>Polypodiidae</taxon>
        <taxon>Polypodiales</taxon>
        <taxon>Pteridineae</taxon>
        <taxon>Pteridaceae</taxon>
        <taxon>Vittarioideae</taxon>
        <taxon>Adiantum</taxon>
    </lineage>
</organism>
<keyword evidence="3" id="KW-0805">Transcription regulation</keyword>
<reference evidence="9" key="1">
    <citation type="submission" date="2021-01" db="EMBL/GenBank/DDBJ databases">
        <title>Adiantum capillus-veneris genome.</title>
        <authorList>
            <person name="Fang Y."/>
            <person name="Liao Q."/>
        </authorList>
    </citation>
    <scope>NUCLEOTIDE SEQUENCE</scope>
    <source>
        <strain evidence="9">H3</strain>
        <tissue evidence="9">Leaf</tissue>
    </source>
</reference>
<dbReference type="PANTHER" id="PTHR32467:SF90">
    <property type="entry name" value="AP2-LIKE ETHYLENE-RESPONSIVE TRANSCRIPTION FACTOR AIL1"/>
    <property type="match status" value="1"/>
</dbReference>
<evidence type="ECO:0000256" key="1">
    <source>
        <dbReference type="ARBA" id="ARBA00004123"/>
    </source>
</evidence>
<evidence type="ECO:0000313" key="10">
    <source>
        <dbReference type="Proteomes" id="UP000886520"/>
    </source>
</evidence>
<dbReference type="FunFam" id="3.30.730.10:FF:000003">
    <property type="entry name" value="AP2-like ethylene-responsive transcription factor ANT"/>
    <property type="match status" value="1"/>
</dbReference>
<keyword evidence="2" id="KW-0677">Repeat</keyword>
<evidence type="ECO:0000256" key="6">
    <source>
        <dbReference type="ARBA" id="ARBA00023242"/>
    </source>
</evidence>
<dbReference type="InterPro" id="IPR001471">
    <property type="entry name" value="AP2/ERF_dom"/>
</dbReference>
<keyword evidence="4" id="KW-0238">DNA-binding</keyword>
<evidence type="ECO:0000256" key="5">
    <source>
        <dbReference type="ARBA" id="ARBA00023163"/>
    </source>
</evidence>
<dbReference type="GO" id="GO:0005634">
    <property type="term" value="C:nucleus"/>
    <property type="evidence" value="ECO:0007669"/>
    <property type="project" value="UniProtKB-SubCell"/>
</dbReference>
<comment type="caution">
    <text evidence="9">The sequence shown here is derived from an EMBL/GenBank/DDBJ whole genome shotgun (WGS) entry which is preliminary data.</text>
</comment>
<feature type="compositionally biased region" description="Polar residues" evidence="7">
    <location>
        <begin position="87"/>
        <end position="104"/>
    </location>
</feature>
<keyword evidence="6" id="KW-0539">Nucleus</keyword>
<evidence type="ECO:0000313" key="9">
    <source>
        <dbReference type="EMBL" id="KAI5069002.1"/>
    </source>
</evidence>
<feature type="domain" description="AP2/ERF" evidence="8">
    <location>
        <begin position="492"/>
        <end position="558"/>
    </location>
</feature>
<dbReference type="SMART" id="SM00380">
    <property type="entry name" value="AP2"/>
    <property type="match status" value="2"/>
</dbReference>
<evidence type="ECO:0000256" key="7">
    <source>
        <dbReference type="SAM" id="MobiDB-lite"/>
    </source>
</evidence>
<dbReference type="PROSITE" id="PS51032">
    <property type="entry name" value="AP2_ERF"/>
    <property type="match status" value="2"/>
</dbReference>
<feature type="region of interest" description="Disordered" evidence="7">
    <location>
        <begin position="87"/>
        <end position="141"/>
    </location>
</feature>
<dbReference type="GO" id="GO:0003677">
    <property type="term" value="F:DNA binding"/>
    <property type="evidence" value="ECO:0007669"/>
    <property type="project" value="UniProtKB-KW"/>
</dbReference>
<dbReference type="InterPro" id="IPR036955">
    <property type="entry name" value="AP2/ERF_dom_sf"/>
</dbReference>
<evidence type="ECO:0000259" key="8">
    <source>
        <dbReference type="PROSITE" id="PS51032"/>
    </source>
</evidence>
<dbReference type="EMBL" id="JABFUD020000015">
    <property type="protein sequence ID" value="KAI5069002.1"/>
    <property type="molecule type" value="Genomic_DNA"/>
</dbReference>
<dbReference type="GO" id="GO:0003700">
    <property type="term" value="F:DNA-binding transcription factor activity"/>
    <property type="evidence" value="ECO:0007669"/>
    <property type="project" value="InterPro"/>
</dbReference>
<evidence type="ECO:0000256" key="2">
    <source>
        <dbReference type="ARBA" id="ARBA00022737"/>
    </source>
</evidence>
<dbReference type="SUPFAM" id="SSF54171">
    <property type="entry name" value="DNA-binding domain"/>
    <property type="match status" value="2"/>
</dbReference>
<keyword evidence="5" id="KW-0804">Transcription</keyword>
<feature type="compositionally biased region" description="Low complexity" evidence="7">
    <location>
        <begin position="105"/>
        <end position="129"/>
    </location>
</feature>
<dbReference type="AlphaFoldDB" id="A0A9D4UJS1"/>
<dbReference type="PRINTS" id="PR00367">
    <property type="entry name" value="ETHRSPELEMNT"/>
</dbReference>
<dbReference type="Gene3D" id="3.30.730.10">
    <property type="entry name" value="AP2/ERF domain"/>
    <property type="match status" value="2"/>
</dbReference>
<evidence type="ECO:0000256" key="4">
    <source>
        <dbReference type="ARBA" id="ARBA00023125"/>
    </source>
</evidence>
<dbReference type="OrthoDB" id="207175at2759"/>